<feature type="domain" description="DUF6894" evidence="1">
    <location>
        <begin position="181"/>
        <end position="243"/>
    </location>
</feature>
<reference evidence="2" key="1">
    <citation type="submission" date="2020-02" db="EMBL/GenBank/DDBJ databases">
        <title>Draft genome sequence of Candidatus Afipia apatlaquensis IBT-C3, a potential strain for decolorization of textile dyes.</title>
        <authorList>
            <person name="Sanchez-Reyes A."/>
            <person name="Breton-Deval L."/>
            <person name="Mangelson H."/>
            <person name="Sanchez-Flores A."/>
        </authorList>
    </citation>
    <scope>NUCLEOTIDE SEQUENCE [LARGE SCALE GENOMIC DNA]</scope>
    <source>
        <strain evidence="2">IBT-C3</strain>
    </source>
</reference>
<organism evidence="2 3">
    <name type="scientific">Candidatus Afipia apatlaquensis</name>
    <dbReference type="NCBI Taxonomy" id="2712852"/>
    <lineage>
        <taxon>Bacteria</taxon>
        <taxon>Pseudomonadati</taxon>
        <taxon>Pseudomonadota</taxon>
        <taxon>Alphaproteobacteria</taxon>
        <taxon>Hyphomicrobiales</taxon>
        <taxon>Nitrobacteraceae</taxon>
        <taxon>Afipia</taxon>
    </lineage>
</organism>
<keyword evidence="3" id="KW-1185">Reference proteome</keyword>
<protein>
    <recommendedName>
        <fullName evidence="1">DUF6894 domain-containing protein</fullName>
    </recommendedName>
</protein>
<dbReference type="Pfam" id="PF21834">
    <property type="entry name" value="DUF6894"/>
    <property type="match status" value="1"/>
</dbReference>
<proteinExistence type="predicted"/>
<gene>
    <name evidence="2" type="ORF">G4V63_17660</name>
</gene>
<evidence type="ECO:0000259" key="1">
    <source>
        <dbReference type="Pfam" id="PF21834"/>
    </source>
</evidence>
<sequence>MPTLVSRLQDAAASPEAWPDALKALMEAADVAGAALIISNKNTGTVEAARFVGLSAEFKSDYIKHYAALDPYSPLLDGSWKKLSECFSDPVLRRSEWYNDFVLACGVRDILGARLVETADYHVIFGIHQQIGRSFSARLDSLIELVTDPLRRAAERNVELLRPTIDARHQSVTEPPPGSSRFYFHIDNGARYADETGSLHSTPDQAAAHALAIARELAQDGSWHGSSIVVTDARGRLIARVQIGR</sequence>
<evidence type="ECO:0000313" key="2">
    <source>
        <dbReference type="EMBL" id="NGX96969.1"/>
    </source>
</evidence>
<dbReference type="InterPro" id="IPR054189">
    <property type="entry name" value="DUF6894"/>
</dbReference>
<dbReference type="EMBL" id="JAAMRR010000898">
    <property type="protein sequence ID" value="NGX96969.1"/>
    <property type="molecule type" value="Genomic_DNA"/>
</dbReference>
<dbReference type="Proteomes" id="UP000480266">
    <property type="component" value="Unassembled WGS sequence"/>
</dbReference>
<dbReference type="AlphaFoldDB" id="A0A7C9VIR0"/>
<accession>A0A7C9VIR0</accession>
<evidence type="ECO:0000313" key="3">
    <source>
        <dbReference type="Proteomes" id="UP000480266"/>
    </source>
</evidence>
<comment type="caution">
    <text evidence="2">The sequence shown here is derived from an EMBL/GenBank/DDBJ whole genome shotgun (WGS) entry which is preliminary data.</text>
</comment>
<name>A0A7C9VIR0_9BRAD</name>